<dbReference type="InterPro" id="IPR009061">
    <property type="entry name" value="DNA-bd_dom_put_sf"/>
</dbReference>
<dbReference type="SMART" id="SM00422">
    <property type="entry name" value="HTH_MERR"/>
    <property type="match status" value="1"/>
</dbReference>
<reference evidence="4 5" key="1">
    <citation type="submission" date="2016-02" db="EMBL/GenBank/DDBJ databases">
        <authorList>
            <person name="Wen L."/>
            <person name="He K."/>
            <person name="Yang H."/>
        </authorList>
    </citation>
    <scope>NUCLEOTIDE SEQUENCE [LARGE SCALE GENOMIC DNA]</scope>
    <source>
        <strain evidence="4 5">DSM 22607</strain>
    </source>
</reference>
<dbReference type="PANTHER" id="PTHR30204">
    <property type="entry name" value="REDOX-CYCLING DRUG-SENSING TRANSCRIPTIONAL ACTIVATOR SOXR"/>
    <property type="match status" value="1"/>
</dbReference>
<dbReference type="InterPro" id="IPR000551">
    <property type="entry name" value="MerR-type_HTH_dom"/>
</dbReference>
<proteinExistence type="predicted"/>
<accession>A0A136Q4V8</accession>
<keyword evidence="5" id="KW-1185">Reference proteome</keyword>
<dbReference type="KEGG" id="cmiu:B1H56_10690"/>
<dbReference type="PANTHER" id="PTHR30204:SF82">
    <property type="entry name" value="TRANSCRIPTIONAL REGULATOR, MERR FAMILY"/>
    <property type="match status" value="1"/>
</dbReference>
<protein>
    <submittedName>
        <fullName evidence="4">Transcriptional regulator, MerR family</fullName>
    </submittedName>
</protein>
<dbReference type="AlphaFoldDB" id="A0A136Q4V8"/>
<dbReference type="PROSITE" id="PS50937">
    <property type="entry name" value="HTH_MERR_2"/>
    <property type="match status" value="1"/>
</dbReference>
<dbReference type="RefSeq" id="WP_066519562.1">
    <property type="nucleotide sequence ID" value="NZ_CABMOF010000002.1"/>
</dbReference>
<dbReference type="EMBL" id="LSZW01000060">
    <property type="protein sequence ID" value="KXK65634.1"/>
    <property type="molecule type" value="Genomic_DNA"/>
</dbReference>
<feature type="coiled-coil region" evidence="2">
    <location>
        <begin position="82"/>
        <end position="116"/>
    </location>
</feature>
<gene>
    <name evidence="4" type="ORF">HMPREF3293_01558</name>
</gene>
<evidence type="ECO:0000313" key="4">
    <source>
        <dbReference type="EMBL" id="KXK65634.1"/>
    </source>
</evidence>
<dbReference type="GO" id="GO:0003700">
    <property type="term" value="F:DNA-binding transcription factor activity"/>
    <property type="evidence" value="ECO:0007669"/>
    <property type="project" value="InterPro"/>
</dbReference>
<dbReference type="STRING" id="626937.HMPREF3293_01558"/>
<dbReference type="PRINTS" id="PR00040">
    <property type="entry name" value="HTHMERR"/>
</dbReference>
<evidence type="ECO:0000259" key="3">
    <source>
        <dbReference type="PROSITE" id="PS50937"/>
    </source>
</evidence>
<dbReference type="Proteomes" id="UP000070366">
    <property type="component" value="Unassembled WGS sequence"/>
</dbReference>
<dbReference type="CDD" id="cd01109">
    <property type="entry name" value="HTH_YyaN"/>
    <property type="match status" value="1"/>
</dbReference>
<feature type="domain" description="HTH merR-type" evidence="3">
    <location>
        <begin position="1"/>
        <end position="70"/>
    </location>
</feature>
<dbReference type="Gene3D" id="1.10.1660.10">
    <property type="match status" value="1"/>
</dbReference>
<evidence type="ECO:0000313" key="5">
    <source>
        <dbReference type="Proteomes" id="UP000070366"/>
    </source>
</evidence>
<comment type="caution">
    <text evidence="4">The sequence shown here is derived from an EMBL/GenBank/DDBJ whole genome shotgun (WGS) entry which is preliminary data.</text>
</comment>
<name>A0A136Q4V8_9FIRM</name>
<keyword evidence="1" id="KW-0238">DNA-binding</keyword>
<dbReference type="OrthoDB" id="6160at2"/>
<dbReference type="Pfam" id="PF13411">
    <property type="entry name" value="MerR_1"/>
    <property type="match status" value="1"/>
</dbReference>
<sequence length="138" mass="15780">MYTVKEIAALAGLSEHTVRYYTDRGLIPCVKRDKNNNRSFDEEALNWFTGVKCLKACGMPIDSIKEYVDLCLEGDATIERRQKIILEQKAAAEIQLREAEQRLRYLEKKAEHYAAVASRSIPDDTNPGKWAKKTRKAC</sequence>
<evidence type="ECO:0000256" key="1">
    <source>
        <dbReference type="ARBA" id="ARBA00023125"/>
    </source>
</evidence>
<keyword evidence="2" id="KW-0175">Coiled coil</keyword>
<dbReference type="SUPFAM" id="SSF46955">
    <property type="entry name" value="Putative DNA-binding domain"/>
    <property type="match status" value="1"/>
</dbReference>
<dbReference type="GO" id="GO:0003677">
    <property type="term" value="F:DNA binding"/>
    <property type="evidence" value="ECO:0007669"/>
    <property type="project" value="UniProtKB-KW"/>
</dbReference>
<evidence type="ECO:0000256" key="2">
    <source>
        <dbReference type="SAM" id="Coils"/>
    </source>
</evidence>
<dbReference type="InterPro" id="IPR047057">
    <property type="entry name" value="MerR_fam"/>
</dbReference>
<organism evidence="4 5">
    <name type="scientific">Christensenella minuta</name>
    <dbReference type="NCBI Taxonomy" id="626937"/>
    <lineage>
        <taxon>Bacteria</taxon>
        <taxon>Bacillati</taxon>
        <taxon>Bacillota</taxon>
        <taxon>Clostridia</taxon>
        <taxon>Christensenellales</taxon>
        <taxon>Christensenellaceae</taxon>
        <taxon>Christensenella</taxon>
    </lineage>
</organism>